<dbReference type="Gene3D" id="3.40.50.360">
    <property type="match status" value="1"/>
</dbReference>
<comment type="caution">
    <text evidence="1">The sequence shown here is derived from an EMBL/GenBank/DDBJ whole genome shotgun (WGS) entry which is preliminary data.</text>
</comment>
<reference evidence="1" key="1">
    <citation type="submission" date="2020-08" db="EMBL/GenBank/DDBJ databases">
        <title>Genome public.</title>
        <authorList>
            <person name="Liu C."/>
            <person name="Sun Q."/>
        </authorList>
    </citation>
    <scope>NUCLEOTIDE SEQUENCE</scope>
    <source>
        <strain evidence="1">BX8</strain>
    </source>
</reference>
<evidence type="ECO:0008006" key="3">
    <source>
        <dbReference type="Google" id="ProtNLM"/>
    </source>
</evidence>
<keyword evidence="2" id="KW-1185">Reference proteome</keyword>
<accession>A0A923L286</accession>
<dbReference type="RefSeq" id="WP_186888877.1">
    <property type="nucleotide sequence ID" value="NZ_JACONZ010000005.1"/>
</dbReference>
<sequence>MKEVIVNGSPRGRAGNTEIFIRRFLKGLGRELPVRYAAQEDAEQLAQELQTCSLVLLFTPLYVHAVPGPVQELLGRMRPFAQPGARMGFVVQSGFVEAAQSRYAVRLLEAQGRRLGAENLGCAVRGNAAGTAMMGEKGNAALFQLLERLGAAFAETGGFDPQTVKALGTPYRLTKRQAMGMELLYRLRIGRVMWYWMLLQNRAFRRRRARPWLGDAPPDSGGQAKK</sequence>
<dbReference type="InterPro" id="IPR029039">
    <property type="entry name" value="Flavoprotein-like_sf"/>
</dbReference>
<dbReference type="Proteomes" id="UP000659630">
    <property type="component" value="Unassembled WGS sequence"/>
</dbReference>
<name>A0A923L286_9FIRM</name>
<dbReference type="SUPFAM" id="SSF52218">
    <property type="entry name" value="Flavoproteins"/>
    <property type="match status" value="1"/>
</dbReference>
<gene>
    <name evidence="1" type="ORF">H8S23_13475</name>
</gene>
<dbReference type="AlphaFoldDB" id="A0A923L286"/>
<protein>
    <recommendedName>
        <fullName evidence="3">Flavodoxin family protein</fullName>
    </recommendedName>
</protein>
<proteinExistence type="predicted"/>
<evidence type="ECO:0000313" key="2">
    <source>
        <dbReference type="Proteomes" id="UP000659630"/>
    </source>
</evidence>
<evidence type="ECO:0000313" key="1">
    <source>
        <dbReference type="EMBL" id="MBC5582519.1"/>
    </source>
</evidence>
<organism evidence="1 2">
    <name type="scientific">Anaerofilum hominis</name>
    <dbReference type="NCBI Taxonomy" id="2763016"/>
    <lineage>
        <taxon>Bacteria</taxon>
        <taxon>Bacillati</taxon>
        <taxon>Bacillota</taxon>
        <taxon>Clostridia</taxon>
        <taxon>Eubacteriales</taxon>
        <taxon>Oscillospiraceae</taxon>
        <taxon>Anaerofilum</taxon>
    </lineage>
</organism>
<dbReference type="EMBL" id="JACONZ010000005">
    <property type="protein sequence ID" value="MBC5582519.1"/>
    <property type="molecule type" value="Genomic_DNA"/>
</dbReference>